<dbReference type="RefSeq" id="WP_257575048.1">
    <property type="nucleotide sequence ID" value="NZ_FNNO01000019.1"/>
</dbReference>
<protein>
    <recommendedName>
        <fullName evidence="3">DUF3800 domain-containing protein</fullName>
    </recommendedName>
</protein>
<accession>A0A8X8IFF3</accession>
<name>A0A8X8IFF3_9BACT</name>
<dbReference type="EMBL" id="FNNO01000019">
    <property type="protein sequence ID" value="SDX53258.1"/>
    <property type="molecule type" value="Genomic_DNA"/>
</dbReference>
<dbReference type="AlphaFoldDB" id="A0A8X8IFF3"/>
<keyword evidence="2" id="KW-1185">Reference proteome</keyword>
<dbReference type="Pfam" id="PF12686">
    <property type="entry name" value="DUF3800"/>
    <property type="match status" value="1"/>
</dbReference>
<proteinExistence type="predicted"/>
<sequence>MSYFLFIDESGQDHHDSPYEVLAGFTIRDKDLWKFIQAVQATELDCFGRRYRLDGREIKARKFLNNKTFRLAAQLESINLFERTELAKAALDEGNRAGRIKLTALAQAKLDYVREILRLCQDYRCKVFASIVKDPQTLPEDKSMLRKDYIYLFERFFYFLEDKPAEPNGIVVFDELEKSKSHILVTQMDRYFKNSQKGRTRSSLIIPEPFFVHSDLTTGIQIVDFVAYVLSWNFRLEKKLISLREKN</sequence>
<organism evidence="1 2">
    <name type="scientific">Hydrobacter penzbergensis</name>
    <dbReference type="NCBI Taxonomy" id="1235997"/>
    <lineage>
        <taxon>Bacteria</taxon>
        <taxon>Pseudomonadati</taxon>
        <taxon>Bacteroidota</taxon>
        <taxon>Chitinophagia</taxon>
        <taxon>Chitinophagales</taxon>
        <taxon>Chitinophagaceae</taxon>
        <taxon>Hydrobacter</taxon>
    </lineage>
</organism>
<evidence type="ECO:0008006" key="3">
    <source>
        <dbReference type="Google" id="ProtNLM"/>
    </source>
</evidence>
<comment type="caution">
    <text evidence="1">The sequence shown here is derived from an EMBL/GenBank/DDBJ whole genome shotgun (WGS) entry which is preliminary data.</text>
</comment>
<dbReference type="Proteomes" id="UP000198711">
    <property type="component" value="Unassembled WGS sequence"/>
</dbReference>
<gene>
    <name evidence="1" type="ORF">SAMN05444410_11916</name>
</gene>
<evidence type="ECO:0000313" key="2">
    <source>
        <dbReference type="Proteomes" id="UP000198711"/>
    </source>
</evidence>
<dbReference type="InterPro" id="IPR024524">
    <property type="entry name" value="DUF3800"/>
</dbReference>
<reference evidence="1 2" key="1">
    <citation type="submission" date="2016-10" db="EMBL/GenBank/DDBJ databases">
        <authorList>
            <person name="Varghese N."/>
            <person name="Submissions S."/>
        </authorList>
    </citation>
    <scope>NUCLEOTIDE SEQUENCE [LARGE SCALE GENOMIC DNA]</scope>
    <source>
        <strain evidence="1 2">DSM 25353</strain>
    </source>
</reference>
<evidence type="ECO:0000313" key="1">
    <source>
        <dbReference type="EMBL" id="SDX53258.1"/>
    </source>
</evidence>